<dbReference type="GO" id="GO:0004650">
    <property type="term" value="F:polygalacturonase activity"/>
    <property type="evidence" value="ECO:0007669"/>
    <property type="project" value="InterPro"/>
</dbReference>
<evidence type="ECO:0000256" key="10">
    <source>
        <dbReference type="RuleBase" id="RU361169"/>
    </source>
</evidence>
<sequence length="445" mass="48441">MSCLNLKVFITLFVTMIKTLVAALQVPFVLSHPPATSELLTVKTCHVQPGPNGTDSAPAILRAFSDCGHNDASERGRIVFLNETYTVKSVLNTTGLSNVDVELHGTLLWDTNIQYWLNHSLPVGYQNQSSAWLFGGEGVRWDGHGYGTLDGNGQVWYKFANGTNNYPRRPHQITFTGVKDSVIERLRFVQSQMWTMTIIHSNHVLLEDIYVNNTDSEHAVGFGFSSLNTDGADTVYADNITFRNWIVDNGDDSISLKANSTNILIENSQFYTGLGVAIGSIGQYDGVFETIENVTVRNITINNDMRYGAYVKTWTGNSTGYPPNGGGGGLGYAANITFEDFRLNNASGILGVTQCTSYNSVTGGCETSKFNLRDIRLLNWSGTAASDVVAELQCSGASPCTGWVIEGVDIVDSVNGTRPANYLCDNVVDPTGFNCTGAPWGENNR</sequence>
<keyword evidence="6 10" id="KW-0378">Hydrolase</keyword>
<dbReference type="EMBL" id="JAJSPL020000003">
    <property type="protein sequence ID" value="KAK7748207.1"/>
    <property type="molecule type" value="Genomic_DNA"/>
</dbReference>
<dbReference type="SMART" id="SM00710">
    <property type="entry name" value="PbH1"/>
    <property type="match status" value="5"/>
</dbReference>
<dbReference type="Pfam" id="PF00295">
    <property type="entry name" value="Glyco_hydro_28"/>
    <property type="match status" value="1"/>
</dbReference>
<evidence type="ECO:0000256" key="8">
    <source>
        <dbReference type="ARBA" id="ARBA00023295"/>
    </source>
</evidence>
<dbReference type="SUPFAM" id="SSF51126">
    <property type="entry name" value="Pectin lyase-like"/>
    <property type="match status" value="1"/>
</dbReference>
<dbReference type="AlphaFoldDB" id="A0AAN9UIJ4"/>
<dbReference type="Proteomes" id="UP001320245">
    <property type="component" value="Unassembled WGS sequence"/>
</dbReference>
<keyword evidence="3" id="KW-0964">Secreted</keyword>
<proteinExistence type="inferred from homology"/>
<protein>
    <submittedName>
        <fullName evidence="12">Uncharacterized protein</fullName>
    </submittedName>
</protein>
<evidence type="ECO:0000313" key="12">
    <source>
        <dbReference type="EMBL" id="KAK7748207.1"/>
    </source>
</evidence>
<comment type="caution">
    <text evidence="12">The sequence shown here is derived from an EMBL/GenBank/DDBJ whole genome shotgun (WGS) entry which is preliminary data.</text>
</comment>
<organism evidence="12 13">
    <name type="scientific">Cytospora paraplurivora</name>
    <dbReference type="NCBI Taxonomy" id="2898453"/>
    <lineage>
        <taxon>Eukaryota</taxon>
        <taxon>Fungi</taxon>
        <taxon>Dikarya</taxon>
        <taxon>Ascomycota</taxon>
        <taxon>Pezizomycotina</taxon>
        <taxon>Sordariomycetes</taxon>
        <taxon>Sordariomycetidae</taxon>
        <taxon>Diaporthales</taxon>
        <taxon>Cytosporaceae</taxon>
        <taxon>Cytospora</taxon>
    </lineage>
</organism>
<dbReference type="PANTHER" id="PTHR31736:SF8">
    <property type="entry name" value="PUTATIVE (AFU_ORTHOLOGUE AFUA_7G06410)-RELATED"/>
    <property type="match status" value="1"/>
</dbReference>
<evidence type="ECO:0000256" key="9">
    <source>
        <dbReference type="ARBA" id="ARBA00023316"/>
    </source>
</evidence>
<evidence type="ECO:0000256" key="1">
    <source>
        <dbReference type="ARBA" id="ARBA00004613"/>
    </source>
</evidence>
<evidence type="ECO:0000256" key="4">
    <source>
        <dbReference type="ARBA" id="ARBA00022729"/>
    </source>
</evidence>
<keyword evidence="5" id="KW-0677">Repeat</keyword>
<evidence type="ECO:0000256" key="3">
    <source>
        <dbReference type="ARBA" id="ARBA00022525"/>
    </source>
</evidence>
<feature type="signal peptide" evidence="11">
    <location>
        <begin position="1"/>
        <end position="23"/>
    </location>
</feature>
<keyword evidence="13" id="KW-1185">Reference proteome</keyword>
<evidence type="ECO:0000256" key="6">
    <source>
        <dbReference type="ARBA" id="ARBA00022801"/>
    </source>
</evidence>
<dbReference type="InterPro" id="IPR006626">
    <property type="entry name" value="PbH1"/>
</dbReference>
<evidence type="ECO:0000313" key="13">
    <source>
        <dbReference type="Proteomes" id="UP001320245"/>
    </source>
</evidence>
<dbReference type="GO" id="GO:0045490">
    <property type="term" value="P:pectin catabolic process"/>
    <property type="evidence" value="ECO:0007669"/>
    <property type="project" value="UniProtKB-ARBA"/>
</dbReference>
<reference evidence="12 13" key="1">
    <citation type="journal article" date="2023" name="PLoS ONE">
        <title>Cytospora paraplurivora sp. nov. isolated from orchards with fruit tree decline syndrome in Ontario, Canada.</title>
        <authorList>
            <person name="Ilyukhin E."/>
            <person name="Nguyen H.D.T."/>
            <person name="Castle A.J."/>
            <person name="Ellouze W."/>
        </authorList>
    </citation>
    <scope>NUCLEOTIDE SEQUENCE [LARGE SCALE GENOMIC DNA]</scope>
    <source>
        <strain evidence="12 13">FDS-564</strain>
    </source>
</reference>
<dbReference type="Gene3D" id="2.160.20.10">
    <property type="entry name" value="Single-stranded right-handed beta-helix, Pectin lyase-like"/>
    <property type="match status" value="1"/>
</dbReference>
<dbReference type="InterPro" id="IPR012334">
    <property type="entry name" value="Pectin_lyas_fold"/>
</dbReference>
<keyword evidence="9" id="KW-0961">Cell wall biogenesis/degradation</keyword>
<comment type="subcellular location">
    <subcellularLocation>
        <location evidence="1">Secreted</location>
    </subcellularLocation>
</comment>
<keyword evidence="8 10" id="KW-0326">Glycosidase</keyword>
<dbReference type="InterPro" id="IPR011050">
    <property type="entry name" value="Pectin_lyase_fold/virulence"/>
</dbReference>
<keyword evidence="4 11" id="KW-0732">Signal</keyword>
<dbReference type="PANTHER" id="PTHR31736">
    <property type="match status" value="1"/>
</dbReference>
<name>A0AAN9UIJ4_9PEZI</name>
<keyword evidence="7" id="KW-0325">Glycoprotein</keyword>
<evidence type="ECO:0000256" key="5">
    <source>
        <dbReference type="ARBA" id="ARBA00022737"/>
    </source>
</evidence>
<comment type="similarity">
    <text evidence="2 10">Belongs to the glycosyl hydrolase 28 family.</text>
</comment>
<feature type="chain" id="PRO_5043054172" evidence="11">
    <location>
        <begin position="24"/>
        <end position="445"/>
    </location>
</feature>
<accession>A0AAN9UIJ4</accession>
<dbReference type="InterPro" id="IPR000743">
    <property type="entry name" value="Glyco_hydro_28"/>
</dbReference>
<evidence type="ECO:0000256" key="2">
    <source>
        <dbReference type="ARBA" id="ARBA00008834"/>
    </source>
</evidence>
<dbReference type="GO" id="GO:0005576">
    <property type="term" value="C:extracellular region"/>
    <property type="evidence" value="ECO:0007669"/>
    <property type="project" value="UniProtKB-SubCell"/>
</dbReference>
<evidence type="ECO:0000256" key="7">
    <source>
        <dbReference type="ARBA" id="ARBA00023180"/>
    </source>
</evidence>
<gene>
    <name evidence="12" type="ORF">SLS53_001462</name>
</gene>
<evidence type="ECO:0000256" key="11">
    <source>
        <dbReference type="SAM" id="SignalP"/>
    </source>
</evidence>
<dbReference type="GO" id="GO:0071555">
    <property type="term" value="P:cell wall organization"/>
    <property type="evidence" value="ECO:0007669"/>
    <property type="project" value="UniProtKB-KW"/>
</dbReference>